<dbReference type="SUPFAM" id="SSF56601">
    <property type="entry name" value="beta-lactamase/transpeptidase-like"/>
    <property type="match status" value="1"/>
</dbReference>
<evidence type="ECO:0000259" key="1">
    <source>
        <dbReference type="Pfam" id="PF00144"/>
    </source>
</evidence>
<protein>
    <submittedName>
        <fullName evidence="2">CubicO group peptidase (Beta-lactamase class C family)</fullName>
    </submittedName>
</protein>
<keyword evidence="3" id="KW-1185">Reference proteome</keyword>
<dbReference type="Proteomes" id="UP001260188">
    <property type="component" value="Unassembled WGS sequence"/>
</dbReference>
<dbReference type="PANTHER" id="PTHR43319:SF3">
    <property type="entry name" value="BETA-LACTAMASE-RELATED DOMAIN-CONTAINING PROTEIN"/>
    <property type="match status" value="1"/>
</dbReference>
<organism evidence="2 3">
    <name type="scientific">Microbacterium paludicola</name>
    <dbReference type="NCBI Taxonomy" id="300019"/>
    <lineage>
        <taxon>Bacteria</taxon>
        <taxon>Bacillati</taxon>
        <taxon>Actinomycetota</taxon>
        <taxon>Actinomycetes</taxon>
        <taxon>Micrococcales</taxon>
        <taxon>Microbacteriaceae</taxon>
        <taxon>Microbacterium</taxon>
    </lineage>
</organism>
<sequence>MTTEPTTELTGVLHGRADDRLTEVVTELEGLLTADPDLSFQVAAIHRGRTVLDAWGGPHLNGESVIVPYSVTKNTIGLSVGLLVERGEIDLDERVAHYWPEFAAKGKGAVTVRQLLSHQAGLPQTDDPLTWDELLDHHAAAARLADATPFWHPGSAFGYHAITIGSLGDELVYRVTGRTLHEFYETEIRAPHAIDFHLGLPADLEHRRVDVLPMIRPVSDTAERPSSALGPRVFAPPAGGLDLANSPRSWRYGHPAGSGTGSARGLARLFAAMVTGVDGAAPMLGADTVAAIGQQQVRGYDEVLHQHDRAHAIVFQKPSQQLAFGGPRAFGHDGAAGALACVDPETGLAFAWTIARGPWPGGADPRAVALAARLGRILGDA</sequence>
<dbReference type="EMBL" id="JAVIZA010000001">
    <property type="protein sequence ID" value="MDR6168492.1"/>
    <property type="molecule type" value="Genomic_DNA"/>
</dbReference>
<gene>
    <name evidence="2" type="ORF">QE367_002696</name>
</gene>
<comment type="caution">
    <text evidence="2">The sequence shown here is derived from an EMBL/GenBank/DDBJ whole genome shotgun (WGS) entry which is preliminary data.</text>
</comment>
<feature type="domain" description="Beta-lactamase-related" evidence="1">
    <location>
        <begin position="39"/>
        <end position="372"/>
    </location>
</feature>
<dbReference type="InterPro" id="IPR001466">
    <property type="entry name" value="Beta-lactam-related"/>
</dbReference>
<dbReference type="Gene3D" id="3.40.710.10">
    <property type="entry name" value="DD-peptidase/beta-lactamase superfamily"/>
    <property type="match status" value="1"/>
</dbReference>
<dbReference type="PANTHER" id="PTHR43319">
    <property type="entry name" value="BETA-LACTAMASE-RELATED"/>
    <property type="match status" value="1"/>
</dbReference>
<reference evidence="2 3" key="1">
    <citation type="submission" date="2023-08" db="EMBL/GenBank/DDBJ databases">
        <title>Functional and genomic diversity of the sorghum phyllosphere microbiome.</title>
        <authorList>
            <person name="Shade A."/>
        </authorList>
    </citation>
    <scope>NUCLEOTIDE SEQUENCE [LARGE SCALE GENOMIC DNA]</scope>
    <source>
        <strain evidence="2 3">SORGH_AS_0919</strain>
    </source>
</reference>
<name>A0ABU1I4P9_9MICO</name>
<accession>A0ABU1I4P9</accession>
<evidence type="ECO:0000313" key="3">
    <source>
        <dbReference type="Proteomes" id="UP001260188"/>
    </source>
</evidence>
<evidence type="ECO:0000313" key="2">
    <source>
        <dbReference type="EMBL" id="MDR6168492.1"/>
    </source>
</evidence>
<dbReference type="Pfam" id="PF00144">
    <property type="entry name" value="Beta-lactamase"/>
    <property type="match status" value="1"/>
</dbReference>
<proteinExistence type="predicted"/>
<dbReference type="InterPro" id="IPR012338">
    <property type="entry name" value="Beta-lactam/transpept-like"/>
</dbReference>
<dbReference type="InterPro" id="IPR052907">
    <property type="entry name" value="Beta-lactamase/esterase"/>
</dbReference>
<dbReference type="RefSeq" id="WP_071918554.1">
    <property type="nucleotide sequence ID" value="NZ_CP018134.1"/>
</dbReference>